<comment type="similarity">
    <text evidence="2 9">Belongs to the MGMT family.</text>
</comment>
<reference evidence="12 13" key="1">
    <citation type="journal article" date="2015" name="Genome Announc.">
        <title>Expanding the biotechnology potential of lactobacilli through comparative genomics of 213 strains and associated genera.</title>
        <authorList>
            <person name="Sun Z."/>
            <person name="Harris H.M."/>
            <person name="McCann A."/>
            <person name="Guo C."/>
            <person name="Argimon S."/>
            <person name="Zhang W."/>
            <person name="Yang X."/>
            <person name="Jeffery I.B."/>
            <person name="Cooney J.C."/>
            <person name="Kagawa T.F."/>
            <person name="Liu W."/>
            <person name="Song Y."/>
            <person name="Salvetti E."/>
            <person name="Wrobel A."/>
            <person name="Rasinkangas P."/>
            <person name="Parkhill J."/>
            <person name="Rea M.C."/>
            <person name="O'Sullivan O."/>
            <person name="Ritari J."/>
            <person name="Douillard F.P."/>
            <person name="Paul Ross R."/>
            <person name="Yang R."/>
            <person name="Briner A.E."/>
            <person name="Felis G.E."/>
            <person name="de Vos W.M."/>
            <person name="Barrangou R."/>
            <person name="Klaenhammer T.R."/>
            <person name="Caufield P.W."/>
            <person name="Cui Y."/>
            <person name="Zhang H."/>
            <person name="O'Toole P.W."/>
        </authorList>
    </citation>
    <scope>NUCLEOTIDE SEQUENCE [LARGE SCALE GENOMIC DNA]</scope>
    <source>
        <strain evidence="12 13">DSM 20452</strain>
    </source>
</reference>
<dbReference type="Pfam" id="PF01035">
    <property type="entry name" value="DNA_binding_1"/>
    <property type="match status" value="1"/>
</dbReference>
<comment type="catalytic activity">
    <reaction evidence="1 9">
        <text>a 4-O-methyl-thymidine in DNA + L-cysteinyl-[protein] = a thymidine in DNA + S-methyl-L-cysteinyl-[protein]</text>
        <dbReference type="Rhea" id="RHEA:53428"/>
        <dbReference type="Rhea" id="RHEA-COMP:10131"/>
        <dbReference type="Rhea" id="RHEA-COMP:10132"/>
        <dbReference type="Rhea" id="RHEA-COMP:13555"/>
        <dbReference type="Rhea" id="RHEA-COMP:13556"/>
        <dbReference type="ChEBI" id="CHEBI:29950"/>
        <dbReference type="ChEBI" id="CHEBI:82612"/>
        <dbReference type="ChEBI" id="CHEBI:137386"/>
        <dbReference type="ChEBI" id="CHEBI:137387"/>
        <dbReference type="EC" id="2.1.1.63"/>
    </reaction>
</comment>
<comment type="catalytic activity">
    <reaction evidence="8 9">
        <text>a 6-O-methyl-2'-deoxyguanosine in DNA + L-cysteinyl-[protein] = S-methyl-L-cysteinyl-[protein] + a 2'-deoxyguanosine in DNA</text>
        <dbReference type="Rhea" id="RHEA:24000"/>
        <dbReference type="Rhea" id="RHEA-COMP:10131"/>
        <dbReference type="Rhea" id="RHEA-COMP:10132"/>
        <dbReference type="Rhea" id="RHEA-COMP:11367"/>
        <dbReference type="Rhea" id="RHEA-COMP:11368"/>
        <dbReference type="ChEBI" id="CHEBI:29950"/>
        <dbReference type="ChEBI" id="CHEBI:82612"/>
        <dbReference type="ChEBI" id="CHEBI:85445"/>
        <dbReference type="ChEBI" id="CHEBI:85448"/>
        <dbReference type="EC" id="2.1.1.63"/>
    </reaction>
</comment>
<dbReference type="InterPro" id="IPR036217">
    <property type="entry name" value="MethylDNA_cys_MeTrfase_DNAb"/>
</dbReference>
<comment type="function">
    <text evidence="9">Involved in the cellular defense against the biological effects of O6-methylguanine (O6-MeG) and O4-methylthymine (O4-MeT) in DNA. Repairs the methylated nucleobase in DNA by stoichiometrically transferring the methyl group to a cysteine residue in the enzyme. This is a suicide reaction: the enzyme is irreversibly inactivated.</text>
</comment>
<evidence type="ECO:0000256" key="6">
    <source>
        <dbReference type="ARBA" id="ARBA00022763"/>
    </source>
</evidence>
<dbReference type="InterPro" id="IPR001497">
    <property type="entry name" value="MethylDNA_cys_MeTrfase_AS"/>
</dbReference>
<evidence type="ECO:0000256" key="3">
    <source>
        <dbReference type="ARBA" id="ARBA00022490"/>
    </source>
</evidence>
<dbReference type="InterPro" id="IPR036631">
    <property type="entry name" value="MGMT_N_sf"/>
</dbReference>
<dbReference type="PATRIC" id="fig|1423772.3.peg.746"/>
<dbReference type="EC" id="2.1.1.63" evidence="9"/>
<evidence type="ECO:0000256" key="9">
    <source>
        <dbReference type="HAMAP-Rule" id="MF_00772"/>
    </source>
</evidence>
<evidence type="ECO:0000256" key="8">
    <source>
        <dbReference type="ARBA" id="ARBA00049348"/>
    </source>
</evidence>
<comment type="caution">
    <text evidence="12">The sequence shown here is derived from an EMBL/GenBank/DDBJ whole genome shotgun (WGS) entry which is preliminary data.</text>
</comment>
<dbReference type="Gene3D" id="1.10.10.10">
    <property type="entry name" value="Winged helix-like DNA-binding domain superfamily/Winged helix DNA-binding domain"/>
    <property type="match status" value="1"/>
</dbReference>
<evidence type="ECO:0000256" key="2">
    <source>
        <dbReference type="ARBA" id="ARBA00008711"/>
    </source>
</evidence>
<sequence>MPQSRSILKKKQAGEGMYFKQSFSTPLGELLLVGTETELVGSWFTDQKYFAPELSLEKIATIETPALKQASAWLTEYFNGQLPTTELTLAPKVTPFRQRVLNQLRAIPYGTTVTYQELANKLASHPRAVGGAVAHNPLSIFIPCHRVLASDGSLHGYAGGLDRKQALLELEQIL</sequence>
<comment type="subcellular location">
    <subcellularLocation>
        <location evidence="9">Cytoplasm</location>
    </subcellularLocation>
</comment>
<keyword evidence="4 9" id="KW-0489">Methyltransferase</keyword>
<dbReference type="HAMAP" id="MF_00772">
    <property type="entry name" value="OGT"/>
    <property type="match status" value="1"/>
</dbReference>
<dbReference type="FunFam" id="1.10.10.10:FF:000214">
    <property type="entry name" value="Methylated-DNA--protein-cysteine methyltransferase"/>
    <property type="match status" value="1"/>
</dbReference>
<dbReference type="SUPFAM" id="SSF46767">
    <property type="entry name" value="Methylated DNA-protein cysteine methyltransferase, C-terminal domain"/>
    <property type="match status" value="1"/>
</dbReference>
<dbReference type="AlphaFoldDB" id="A0A0R2BMY2"/>
<dbReference type="CDD" id="cd06445">
    <property type="entry name" value="ATase"/>
    <property type="match status" value="1"/>
</dbReference>
<dbReference type="InterPro" id="IPR023546">
    <property type="entry name" value="MGMT"/>
</dbReference>
<keyword evidence="3 9" id="KW-0963">Cytoplasm</keyword>
<dbReference type="Proteomes" id="UP000051612">
    <property type="component" value="Unassembled WGS sequence"/>
</dbReference>
<dbReference type="InterPro" id="IPR008332">
    <property type="entry name" value="MethylG_MeTrfase_N"/>
</dbReference>
<dbReference type="Pfam" id="PF02870">
    <property type="entry name" value="Methyltransf_1N"/>
    <property type="match status" value="1"/>
</dbReference>
<evidence type="ECO:0000259" key="11">
    <source>
        <dbReference type="Pfam" id="PF02870"/>
    </source>
</evidence>
<comment type="miscellaneous">
    <text evidence="9">This enzyme catalyzes only one turnover and therefore is not strictly catalytic. According to one definition, an enzyme is a biocatalyst that acts repeatedly and over many reaction cycles.</text>
</comment>
<protein>
    <recommendedName>
        <fullName evidence="9">Methylated-DNA--protein-cysteine methyltransferase</fullName>
        <ecNumber evidence="9">2.1.1.63</ecNumber>
    </recommendedName>
    <alternativeName>
        <fullName evidence="9">6-O-methylguanine-DNA methyltransferase</fullName>
        <shortName evidence="9">MGMT</shortName>
    </alternativeName>
    <alternativeName>
        <fullName evidence="9">O-6-methylguanine-DNA-alkyltransferase</fullName>
    </alternativeName>
</protein>
<organism evidence="12 13">
    <name type="scientific">Ligilactobacillus murinus DSM 20452 = NBRC 14221</name>
    <dbReference type="NCBI Taxonomy" id="1423772"/>
    <lineage>
        <taxon>Bacteria</taxon>
        <taxon>Bacillati</taxon>
        <taxon>Bacillota</taxon>
        <taxon>Bacilli</taxon>
        <taxon>Lactobacillales</taxon>
        <taxon>Lactobacillaceae</taxon>
        <taxon>Ligilactobacillus</taxon>
    </lineage>
</organism>
<accession>A0A0R2BMY2</accession>
<evidence type="ECO:0000256" key="4">
    <source>
        <dbReference type="ARBA" id="ARBA00022603"/>
    </source>
</evidence>
<keyword evidence="7 9" id="KW-0234">DNA repair</keyword>
<dbReference type="EMBL" id="AYYN01000020">
    <property type="protein sequence ID" value="KRM77419.1"/>
    <property type="molecule type" value="Genomic_DNA"/>
</dbReference>
<dbReference type="NCBIfam" id="TIGR00589">
    <property type="entry name" value="ogt"/>
    <property type="match status" value="1"/>
</dbReference>
<gene>
    <name evidence="12" type="ORF">FC48_GL000680</name>
</gene>
<dbReference type="GO" id="GO:0003908">
    <property type="term" value="F:methylated-DNA-[protein]-cysteine S-methyltransferase activity"/>
    <property type="evidence" value="ECO:0007669"/>
    <property type="project" value="UniProtKB-UniRule"/>
</dbReference>
<evidence type="ECO:0000256" key="7">
    <source>
        <dbReference type="ARBA" id="ARBA00023204"/>
    </source>
</evidence>
<evidence type="ECO:0000259" key="10">
    <source>
        <dbReference type="Pfam" id="PF01035"/>
    </source>
</evidence>
<feature type="active site" description="Nucleophile; methyl group acceptor" evidence="9">
    <location>
        <position position="144"/>
    </location>
</feature>
<dbReference type="InterPro" id="IPR036388">
    <property type="entry name" value="WH-like_DNA-bd_sf"/>
</dbReference>
<evidence type="ECO:0000256" key="1">
    <source>
        <dbReference type="ARBA" id="ARBA00001286"/>
    </source>
</evidence>
<name>A0A0R2BMY2_9LACO</name>
<feature type="domain" description="Methylguanine DNA methyltransferase ribonuclease-like" evidence="11">
    <location>
        <begin position="22"/>
        <end position="90"/>
    </location>
</feature>
<evidence type="ECO:0000313" key="13">
    <source>
        <dbReference type="Proteomes" id="UP000051612"/>
    </source>
</evidence>
<proteinExistence type="inferred from homology"/>
<evidence type="ECO:0000256" key="5">
    <source>
        <dbReference type="ARBA" id="ARBA00022679"/>
    </source>
</evidence>
<dbReference type="PANTHER" id="PTHR10815:SF5">
    <property type="entry name" value="METHYLATED-DNA--PROTEIN-CYSTEINE METHYLTRANSFERASE"/>
    <property type="match status" value="1"/>
</dbReference>
<dbReference type="Gene3D" id="3.30.160.70">
    <property type="entry name" value="Methylated DNA-protein cysteine methyltransferase domain"/>
    <property type="match status" value="1"/>
</dbReference>
<dbReference type="InterPro" id="IPR014048">
    <property type="entry name" value="MethylDNA_cys_MeTrfase_DNA-bd"/>
</dbReference>
<dbReference type="GO" id="GO:0032259">
    <property type="term" value="P:methylation"/>
    <property type="evidence" value="ECO:0007669"/>
    <property type="project" value="UniProtKB-KW"/>
</dbReference>
<dbReference type="SUPFAM" id="SSF53155">
    <property type="entry name" value="Methylated DNA-protein cysteine methyltransferase domain"/>
    <property type="match status" value="1"/>
</dbReference>
<keyword evidence="6 9" id="KW-0227">DNA damage</keyword>
<feature type="domain" description="Methylated-DNA-[protein]-cysteine S-methyltransferase DNA binding" evidence="10">
    <location>
        <begin position="95"/>
        <end position="172"/>
    </location>
</feature>
<dbReference type="GO" id="GO:0005737">
    <property type="term" value="C:cytoplasm"/>
    <property type="evidence" value="ECO:0007669"/>
    <property type="project" value="UniProtKB-SubCell"/>
</dbReference>
<dbReference type="PANTHER" id="PTHR10815">
    <property type="entry name" value="METHYLATED-DNA--PROTEIN-CYSTEINE METHYLTRANSFERASE"/>
    <property type="match status" value="1"/>
</dbReference>
<dbReference type="PROSITE" id="PS00374">
    <property type="entry name" value="MGMT"/>
    <property type="match status" value="1"/>
</dbReference>
<keyword evidence="5 9" id="KW-0808">Transferase</keyword>
<dbReference type="GO" id="GO:0006307">
    <property type="term" value="P:DNA alkylation repair"/>
    <property type="evidence" value="ECO:0007669"/>
    <property type="project" value="UniProtKB-UniRule"/>
</dbReference>
<evidence type="ECO:0000313" key="12">
    <source>
        <dbReference type="EMBL" id="KRM77419.1"/>
    </source>
</evidence>